<comment type="caution">
    <text evidence="1">The sequence shown here is derived from an EMBL/GenBank/DDBJ whole genome shotgun (WGS) entry which is preliminary data.</text>
</comment>
<sequence>MLRRKDLLTTTELLEVRKLQNLILGSNSIFKTKRLERRIYEICENAEKRYHEFKGVKNERMDEISRIQDARREGKKEGVKEVVMALRNSGMQLKEISSYTHIDVQELELLLKE</sequence>
<accession>A0AAE3ISQ1</accession>
<name>A0AAE3ISQ1_9BACI</name>
<reference evidence="1" key="1">
    <citation type="submission" date="2022-10" db="EMBL/GenBank/DDBJ databases">
        <title>Description of Fervidibacillus gen. nov. in the family Fervidibacillaceae fam. nov. with two species, Fervidibacillus albus sp. nov., and Fervidibacillus halotolerans sp. nov., isolated from tidal flat sediments.</title>
        <authorList>
            <person name="Kwon K.K."/>
            <person name="Yang S.-H."/>
        </authorList>
    </citation>
    <scope>NUCLEOTIDE SEQUENCE</scope>
    <source>
        <strain evidence="1">JCM 19140</strain>
    </source>
</reference>
<keyword evidence="2" id="KW-1185">Reference proteome</keyword>
<organism evidence="1 2">
    <name type="scientific">Perspicuibacillus lycopersici</name>
    <dbReference type="NCBI Taxonomy" id="1325689"/>
    <lineage>
        <taxon>Bacteria</taxon>
        <taxon>Bacillati</taxon>
        <taxon>Bacillota</taxon>
        <taxon>Bacilli</taxon>
        <taxon>Bacillales</taxon>
        <taxon>Bacillaceae</taxon>
        <taxon>Perspicuibacillus</taxon>
    </lineage>
</organism>
<proteinExistence type="predicted"/>
<dbReference type="EMBL" id="JAOUSF010000001">
    <property type="protein sequence ID" value="MCU9612739.1"/>
    <property type="molecule type" value="Genomic_DNA"/>
</dbReference>
<evidence type="ECO:0000313" key="1">
    <source>
        <dbReference type="EMBL" id="MCU9612739.1"/>
    </source>
</evidence>
<dbReference type="RefSeq" id="WP_263071919.1">
    <property type="nucleotide sequence ID" value="NZ_JAOUSF010000001.1"/>
</dbReference>
<dbReference type="AlphaFoldDB" id="A0AAE3ISQ1"/>
<gene>
    <name evidence="1" type="ORF">OEV98_04060</name>
</gene>
<dbReference type="Proteomes" id="UP001209318">
    <property type="component" value="Unassembled WGS sequence"/>
</dbReference>
<evidence type="ECO:0000313" key="2">
    <source>
        <dbReference type="Proteomes" id="UP001209318"/>
    </source>
</evidence>
<protein>
    <submittedName>
        <fullName evidence="1">Uncharacterized protein</fullName>
    </submittedName>
</protein>